<evidence type="ECO:0000313" key="2">
    <source>
        <dbReference type="Proteomes" id="UP001162164"/>
    </source>
</evidence>
<gene>
    <name evidence="1" type="ORF">NQ317_014638</name>
</gene>
<reference evidence="1" key="1">
    <citation type="journal article" date="2023" name="Insect Mol. Biol.">
        <title>Genome sequencing provides insights into the evolution of gene families encoding plant cell wall-degrading enzymes in longhorned beetles.</title>
        <authorList>
            <person name="Shin N.R."/>
            <person name="Okamura Y."/>
            <person name="Kirsch R."/>
            <person name="Pauchet Y."/>
        </authorList>
    </citation>
    <scope>NUCLEOTIDE SEQUENCE</scope>
    <source>
        <strain evidence="1">MMC_N1</strain>
    </source>
</reference>
<dbReference type="EMBL" id="JAPWTJ010000283">
    <property type="protein sequence ID" value="KAJ8980144.1"/>
    <property type="molecule type" value="Genomic_DNA"/>
</dbReference>
<dbReference type="Proteomes" id="UP001162164">
    <property type="component" value="Unassembled WGS sequence"/>
</dbReference>
<name>A0ABQ9JQC7_9CUCU</name>
<protein>
    <submittedName>
        <fullName evidence="1">Uncharacterized protein</fullName>
    </submittedName>
</protein>
<evidence type="ECO:0000313" key="1">
    <source>
        <dbReference type="EMBL" id="KAJ8980144.1"/>
    </source>
</evidence>
<feature type="non-terminal residue" evidence="1">
    <location>
        <position position="202"/>
    </location>
</feature>
<comment type="caution">
    <text evidence="1">The sequence shown here is derived from an EMBL/GenBank/DDBJ whole genome shotgun (WGS) entry which is preliminary data.</text>
</comment>
<keyword evidence="2" id="KW-1185">Reference proteome</keyword>
<accession>A0ABQ9JQC7</accession>
<proteinExistence type="predicted"/>
<sequence>MPRFRDGGVILCTLMNNGSKCKSRLIATRQQQLNYLVTAVGDPQYPLFWAIDDFRLCSTEEYRILELPNSKSNCQLVENGDVVDTNSAGLLTVDTGCPETTFGTHWHTCDIFGKETHIVMASNTVSFLIRSTAFVPQVITQNIAINYVPMVNMVTDAKSHVVTARKLVIPRMERVKNARSFILEQIVISSCRILRVSSKNYR</sequence>
<organism evidence="1 2">
    <name type="scientific">Molorchus minor</name>
    <dbReference type="NCBI Taxonomy" id="1323400"/>
    <lineage>
        <taxon>Eukaryota</taxon>
        <taxon>Metazoa</taxon>
        <taxon>Ecdysozoa</taxon>
        <taxon>Arthropoda</taxon>
        <taxon>Hexapoda</taxon>
        <taxon>Insecta</taxon>
        <taxon>Pterygota</taxon>
        <taxon>Neoptera</taxon>
        <taxon>Endopterygota</taxon>
        <taxon>Coleoptera</taxon>
        <taxon>Polyphaga</taxon>
        <taxon>Cucujiformia</taxon>
        <taxon>Chrysomeloidea</taxon>
        <taxon>Cerambycidae</taxon>
        <taxon>Lamiinae</taxon>
        <taxon>Monochamini</taxon>
        <taxon>Molorchus</taxon>
    </lineage>
</organism>